<dbReference type="EMBL" id="JAODWD010000007">
    <property type="protein sequence ID" value="MCT7661830.1"/>
    <property type="molecule type" value="Genomic_DNA"/>
</dbReference>
<sequence length="919" mass="98203">MATHVVGRDSEFQALDGFLASMSAGPSALVVEGAAGIGKTTVWLAGLERAKNLGIRVLSTRTTSAESVLAYSSLADLLGDLDDDDFAALPPPQRIAIDQVLLRGDADGLVCDQRAVAAAFVSVIERLAEISAVLMAIDDLQWLDLPSAHIVSSAVRRLPAPVGVLATVRTETQAAEPRMSLELCEPEKVRHLRVGALSAGALHAVLSERLGRSFSRPKMRQICDVSGGNPFYALELAGAMDDDATDVGTSLPPTLGELVRARIGGLDPQLQTALLAAACVATPTVTLVAAATGCDVEHVRGMLADAESKGIVGIEGHRLRFTHPLLARGVQTGASPTKRRNMHRRLAELVEHPELRARHLALAATSGDPDTVLSLDTAAESARVRGAPATAAELLGLAMGLGGDTPERRIRLARYHFEAGEPAQSRALLVKTIEMLAPGMLRADASNLLAVVHIFEDSLSEASAVLQAAVDQTGDNLALKVQMLVTLSFALLNAGEVTSALCNVEDAVANAEHLGQPQQLSQALGMRTMLHFLAGNGLEGEGLRRALASEEPHSDLPVAFRPSMQNAMLLSWTGHLPQARKAMLSIRRRCIERGEESEWMFVAFNSFLNEIWIGDFREAATVADDAAERAQQMGGDVNLSAALTMRAALATYAGRAGEARADATEALAASQRCGSAILAGWPITILGFLEVSLGNHGAALTTFEPMLSRVKDSPNASEIFVAGFVPDAVEAMIALGRVSEAEEMVDVLERNGHRLDRPWMLATSGRCRAMLFAARGDAEAADVAAQRAMAEHDRLPMPFERARTQLLVGQLQRRQRRREAASATLREALATFECLGTPLWAERAHAELQRASGTRTRAELTASERRVAELAATGITNREMAAALFISPKTVEANLSRIYRKLSIHSRAELGRHMGRPDG</sequence>
<dbReference type="PROSITE" id="PS50043">
    <property type="entry name" value="HTH_LUXR_2"/>
    <property type="match status" value="1"/>
</dbReference>
<evidence type="ECO:0000313" key="4">
    <source>
        <dbReference type="EMBL" id="MCT7661830.1"/>
    </source>
</evidence>
<dbReference type="InterPro" id="IPR041664">
    <property type="entry name" value="AAA_16"/>
</dbReference>
<evidence type="ECO:0000259" key="3">
    <source>
        <dbReference type="PROSITE" id="PS50043"/>
    </source>
</evidence>
<dbReference type="InterPro" id="IPR016032">
    <property type="entry name" value="Sig_transdc_resp-reg_C-effctor"/>
</dbReference>
<dbReference type="SUPFAM" id="SSF46894">
    <property type="entry name" value="C-terminal effector domain of the bipartite response regulators"/>
    <property type="match status" value="1"/>
</dbReference>
<keyword evidence="1" id="KW-0547">Nucleotide-binding</keyword>
<dbReference type="Gene3D" id="1.25.40.10">
    <property type="entry name" value="Tetratricopeptide repeat domain"/>
    <property type="match status" value="2"/>
</dbReference>
<dbReference type="InterPro" id="IPR027417">
    <property type="entry name" value="P-loop_NTPase"/>
</dbReference>
<protein>
    <submittedName>
        <fullName evidence="4">AAA family ATPase</fullName>
    </submittedName>
</protein>
<keyword evidence="5" id="KW-1185">Reference proteome</keyword>
<gene>
    <name evidence="4" type="ORF">N4S67_25870</name>
</gene>
<dbReference type="InterPro" id="IPR036388">
    <property type="entry name" value="WH-like_DNA-bd_sf"/>
</dbReference>
<proteinExistence type="predicted"/>
<name>A0ABT2ML86_9MYCO</name>
<dbReference type="CDD" id="cd06170">
    <property type="entry name" value="LuxR_C_like"/>
    <property type="match status" value="1"/>
</dbReference>
<reference evidence="5" key="1">
    <citation type="submission" date="2023-07" db="EMBL/GenBank/DDBJ databases">
        <authorList>
            <person name="Deng Y."/>
            <person name="Zhang Y.-Q."/>
        </authorList>
    </citation>
    <scope>NUCLEOTIDE SEQUENCE [LARGE SCALE GENOMIC DNA]</scope>
    <source>
        <strain evidence="5">CPCC 205710</strain>
    </source>
</reference>
<dbReference type="Proteomes" id="UP001206639">
    <property type="component" value="Unassembled WGS sequence"/>
</dbReference>
<dbReference type="PRINTS" id="PR00038">
    <property type="entry name" value="HTHLUXR"/>
</dbReference>
<dbReference type="PANTHER" id="PTHR16305">
    <property type="entry name" value="TESTICULAR SOLUBLE ADENYLYL CYCLASE"/>
    <property type="match status" value="1"/>
</dbReference>
<organism evidence="4 5">
    <name type="scientific">Mycobacterium deserti</name>
    <dbReference type="NCBI Taxonomy" id="2978347"/>
    <lineage>
        <taxon>Bacteria</taxon>
        <taxon>Bacillati</taxon>
        <taxon>Actinomycetota</taxon>
        <taxon>Actinomycetes</taxon>
        <taxon>Mycobacteriales</taxon>
        <taxon>Mycobacteriaceae</taxon>
        <taxon>Mycobacterium</taxon>
    </lineage>
</organism>
<keyword evidence="2" id="KW-0067">ATP-binding</keyword>
<comment type="caution">
    <text evidence="4">The sequence shown here is derived from an EMBL/GenBank/DDBJ whole genome shotgun (WGS) entry which is preliminary data.</text>
</comment>
<dbReference type="Pfam" id="PF13191">
    <property type="entry name" value="AAA_16"/>
    <property type="match status" value="1"/>
</dbReference>
<dbReference type="InterPro" id="IPR000792">
    <property type="entry name" value="Tscrpt_reg_LuxR_C"/>
</dbReference>
<dbReference type="InterPro" id="IPR011990">
    <property type="entry name" value="TPR-like_helical_dom_sf"/>
</dbReference>
<feature type="domain" description="HTH luxR-type" evidence="3">
    <location>
        <begin position="853"/>
        <end position="918"/>
    </location>
</feature>
<dbReference type="Pfam" id="PF00196">
    <property type="entry name" value="GerE"/>
    <property type="match status" value="1"/>
</dbReference>
<dbReference type="SUPFAM" id="SSF48452">
    <property type="entry name" value="TPR-like"/>
    <property type="match status" value="3"/>
</dbReference>
<dbReference type="Gene3D" id="1.10.10.10">
    <property type="entry name" value="Winged helix-like DNA-binding domain superfamily/Winged helix DNA-binding domain"/>
    <property type="match status" value="1"/>
</dbReference>
<dbReference type="PANTHER" id="PTHR16305:SF35">
    <property type="entry name" value="TRANSCRIPTIONAL ACTIVATOR DOMAIN"/>
    <property type="match status" value="1"/>
</dbReference>
<evidence type="ECO:0000256" key="1">
    <source>
        <dbReference type="ARBA" id="ARBA00022741"/>
    </source>
</evidence>
<dbReference type="SMART" id="SM00421">
    <property type="entry name" value="HTH_LUXR"/>
    <property type="match status" value="1"/>
</dbReference>
<evidence type="ECO:0000313" key="5">
    <source>
        <dbReference type="Proteomes" id="UP001206639"/>
    </source>
</evidence>
<dbReference type="SUPFAM" id="SSF52540">
    <property type="entry name" value="P-loop containing nucleoside triphosphate hydrolases"/>
    <property type="match status" value="1"/>
</dbReference>
<accession>A0ABT2ML86</accession>
<evidence type="ECO:0000256" key="2">
    <source>
        <dbReference type="ARBA" id="ARBA00022840"/>
    </source>
</evidence>
<dbReference type="RefSeq" id="WP_260995907.1">
    <property type="nucleotide sequence ID" value="NZ_JAODWD010000007.1"/>
</dbReference>